<feature type="transmembrane region" description="Helical" evidence="6">
    <location>
        <begin position="41"/>
        <end position="59"/>
    </location>
</feature>
<evidence type="ECO:0000313" key="8">
    <source>
        <dbReference type="Proteomes" id="UP000014227"/>
    </source>
</evidence>
<dbReference type="GO" id="GO:0015293">
    <property type="term" value="F:symporter activity"/>
    <property type="evidence" value="ECO:0007669"/>
    <property type="project" value="UniProtKB-UniRule"/>
</dbReference>
<evidence type="ECO:0000256" key="1">
    <source>
        <dbReference type="ARBA" id="ARBA00004141"/>
    </source>
</evidence>
<dbReference type="GO" id="GO:0034755">
    <property type="term" value="P:iron ion transmembrane transport"/>
    <property type="evidence" value="ECO:0007669"/>
    <property type="project" value="TreeGrafter"/>
</dbReference>
<gene>
    <name evidence="6" type="primary">mntH</name>
    <name evidence="7" type="ORF">CCALI_02070</name>
</gene>
<dbReference type="eggNOG" id="COG1914">
    <property type="taxonomic scope" value="Bacteria"/>
</dbReference>
<organism evidence="7 8">
    <name type="scientific">Chthonomonas calidirosea (strain DSM 23976 / ICMP 18418 / T49)</name>
    <dbReference type="NCBI Taxonomy" id="1303518"/>
    <lineage>
        <taxon>Bacteria</taxon>
        <taxon>Bacillati</taxon>
        <taxon>Armatimonadota</taxon>
        <taxon>Chthonomonadia</taxon>
        <taxon>Chthonomonadales</taxon>
        <taxon>Chthonomonadaceae</taxon>
        <taxon>Chthonomonas</taxon>
    </lineage>
</organism>
<evidence type="ECO:0000256" key="4">
    <source>
        <dbReference type="ARBA" id="ARBA00022989"/>
    </source>
</evidence>
<dbReference type="NCBIfam" id="NF037982">
    <property type="entry name" value="Nramp_1"/>
    <property type="match status" value="1"/>
</dbReference>
<feature type="transmembrane region" description="Helical" evidence="6">
    <location>
        <begin position="388"/>
        <end position="408"/>
    </location>
</feature>
<dbReference type="OrthoDB" id="9787548at2"/>
<dbReference type="GO" id="GO:0015086">
    <property type="term" value="F:cadmium ion transmembrane transporter activity"/>
    <property type="evidence" value="ECO:0007669"/>
    <property type="project" value="TreeGrafter"/>
</dbReference>
<feature type="transmembrane region" description="Helical" evidence="6">
    <location>
        <begin position="315"/>
        <end position="332"/>
    </location>
</feature>
<keyword evidence="6" id="KW-0769">Symport</keyword>
<accession>S0EZ09</accession>
<dbReference type="NCBIfam" id="NF001923">
    <property type="entry name" value="PRK00701.1"/>
    <property type="match status" value="1"/>
</dbReference>
<dbReference type="Pfam" id="PF01566">
    <property type="entry name" value="Nramp"/>
    <property type="match status" value="1"/>
</dbReference>
<keyword evidence="4 6" id="KW-1133">Transmembrane helix</keyword>
<dbReference type="EMBL" id="HF951689">
    <property type="protein sequence ID" value="CCW35877.1"/>
    <property type="molecule type" value="Genomic_DNA"/>
</dbReference>
<comment type="similarity">
    <text evidence="6">Belongs to the NRAMP family.</text>
</comment>
<evidence type="ECO:0000256" key="5">
    <source>
        <dbReference type="ARBA" id="ARBA00023136"/>
    </source>
</evidence>
<dbReference type="GO" id="GO:0005384">
    <property type="term" value="F:manganese ion transmembrane transporter activity"/>
    <property type="evidence" value="ECO:0007669"/>
    <property type="project" value="TreeGrafter"/>
</dbReference>
<feature type="transmembrane region" description="Helical" evidence="6">
    <location>
        <begin position="151"/>
        <end position="171"/>
    </location>
</feature>
<comment type="subcellular location">
    <subcellularLocation>
        <location evidence="6">Cell membrane</location>
        <topology evidence="6">Multi-pass membrane protein</topology>
    </subcellularLocation>
    <subcellularLocation>
        <location evidence="1">Membrane</location>
        <topology evidence="1">Multi-pass membrane protein</topology>
    </subcellularLocation>
</comment>
<proteinExistence type="inferred from homology"/>
<dbReference type="GO" id="GO:0005886">
    <property type="term" value="C:plasma membrane"/>
    <property type="evidence" value="ECO:0007669"/>
    <property type="project" value="UniProtKB-SubCell"/>
</dbReference>
<dbReference type="STRING" id="454171.CP488_02020"/>
<dbReference type="HOGENOM" id="CLU_020088_2_0_0"/>
<evidence type="ECO:0000256" key="6">
    <source>
        <dbReference type="HAMAP-Rule" id="MF_00221"/>
    </source>
</evidence>
<feature type="transmembrane region" description="Helical" evidence="6">
    <location>
        <begin position="223"/>
        <end position="244"/>
    </location>
</feature>
<dbReference type="InterPro" id="IPR001046">
    <property type="entry name" value="NRAMP_fam"/>
</dbReference>
<evidence type="ECO:0000313" key="7">
    <source>
        <dbReference type="EMBL" id="CCW35877.1"/>
    </source>
</evidence>
<dbReference type="KEGG" id="ccz:CCALI_02070"/>
<keyword evidence="2 6" id="KW-0813">Transport</keyword>
<keyword evidence="3 6" id="KW-0812">Transmembrane</keyword>
<dbReference type="HAMAP" id="MF_00221">
    <property type="entry name" value="NRAMP"/>
    <property type="match status" value="1"/>
</dbReference>
<feature type="transmembrane region" description="Helical" evidence="6">
    <location>
        <begin position="428"/>
        <end position="446"/>
    </location>
</feature>
<feature type="transmembrane region" description="Helical" evidence="6">
    <location>
        <begin position="183"/>
        <end position="203"/>
    </location>
</feature>
<dbReference type="InParanoid" id="S0EZ09"/>
<feature type="transmembrane region" description="Helical" evidence="6">
    <location>
        <begin position="363"/>
        <end position="382"/>
    </location>
</feature>
<keyword evidence="6" id="KW-1003">Cell membrane</keyword>
<dbReference type="PANTHER" id="PTHR11706">
    <property type="entry name" value="SOLUTE CARRIER PROTEIN FAMILY 11 MEMBER"/>
    <property type="match status" value="1"/>
</dbReference>
<sequence length="453" mass="48822">MDTVRQESSERIGLNGWQSLPSLPSLPEVFRSIPVPKSATFWRRLLAFVGPGYLVAVGYMDPGNWATDIGGGAAYAYRLLSVVLISSLMAVFLQALSAKLGIATGRDLAQACRDIYKKPVAIFLWISAEIAIVACDIAEVIGAAIALNLLFHIPLAAGVILTGLDVLLLLALQHKGFRWIEGLVITLIATIMAVFCIELFYAHPSFHAMLAGFVPGSDIVRNAGMLYIALGILGATVMPHNLYLHSSIVQTRDFGESWEDKKEAVRMAQTDSFVALMLALFVNAAILILAAATFYRTGHHDITGIQDAYRMLTPLLGVSLATPLFAIGLLASGQNSTLTGTLAGQIILEGFLHIRIAPWLRRLISRGLAIVPAATAVILYGAHGIDQLMLFSQVVLSMQLPLAVIPLIQITGDRRRMGPLVNSRLVQITGVLLAVLIVVLNAWLIITSLHGGH</sequence>
<dbReference type="PRINTS" id="PR00447">
    <property type="entry name" value="NATRESASSCMP"/>
</dbReference>
<name>S0EZ09_CHTCT</name>
<feature type="transmembrane region" description="Helical" evidence="6">
    <location>
        <begin position="79"/>
        <end position="102"/>
    </location>
</feature>
<dbReference type="FunCoup" id="S0EZ09">
    <property type="interactions" value="299"/>
</dbReference>
<keyword evidence="6" id="KW-0406">Ion transport</keyword>
<dbReference type="RefSeq" id="WP_016483401.1">
    <property type="nucleotide sequence ID" value="NC_021487.1"/>
</dbReference>
<dbReference type="PATRIC" id="fig|1303518.3.peg.2138"/>
<feature type="transmembrane region" description="Helical" evidence="6">
    <location>
        <begin position="273"/>
        <end position="295"/>
    </location>
</feature>
<feature type="transmembrane region" description="Helical" evidence="6">
    <location>
        <begin position="122"/>
        <end position="145"/>
    </location>
</feature>
<comment type="function">
    <text evidence="6">H(+)-stimulated, divalent metal cation uptake system.</text>
</comment>
<protein>
    <recommendedName>
        <fullName evidence="6">Divalent metal cation transporter MntH</fullName>
    </recommendedName>
</protein>
<dbReference type="GO" id="GO:0046872">
    <property type="term" value="F:metal ion binding"/>
    <property type="evidence" value="ECO:0007669"/>
    <property type="project" value="UniProtKB-UniRule"/>
</dbReference>
<reference evidence="8" key="1">
    <citation type="submission" date="2013-03" db="EMBL/GenBank/DDBJ databases">
        <title>Genome sequence of Chthonomonas calidirosea, the first sequenced genome from the Armatimonadetes phylum (formally candidate division OP10).</title>
        <authorList>
            <person name="Lee K.C.Y."/>
            <person name="Morgan X.C."/>
            <person name="Dunfield P.F."/>
            <person name="Tamas I."/>
            <person name="Houghton K.M."/>
            <person name="Vyssotski M."/>
            <person name="Ryan J.L.J."/>
            <person name="Lagutin K."/>
            <person name="McDonald I.R."/>
            <person name="Stott M.B."/>
        </authorList>
    </citation>
    <scope>NUCLEOTIDE SEQUENCE [LARGE SCALE GENOMIC DNA]</scope>
    <source>
        <strain evidence="8">DSM 23976 / ICMP 18418 / T49</strain>
    </source>
</reference>
<dbReference type="Proteomes" id="UP000014227">
    <property type="component" value="Chromosome I"/>
</dbReference>
<dbReference type="PANTHER" id="PTHR11706:SF33">
    <property type="entry name" value="NATURAL RESISTANCE-ASSOCIATED MACROPHAGE PROTEIN 2"/>
    <property type="match status" value="1"/>
</dbReference>
<keyword evidence="8" id="KW-1185">Reference proteome</keyword>
<evidence type="ECO:0000256" key="3">
    <source>
        <dbReference type="ARBA" id="ARBA00022692"/>
    </source>
</evidence>
<keyword evidence="5 6" id="KW-0472">Membrane</keyword>
<dbReference type="AlphaFoldDB" id="S0EZ09"/>
<evidence type="ECO:0000256" key="2">
    <source>
        <dbReference type="ARBA" id="ARBA00022448"/>
    </source>
</evidence>
<dbReference type="NCBIfam" id="TIGR01197">
    <property type="entry name" value="nramp"/>
    <property type="match status" value="1"/>
</dbReference>